<accession>A0ABN8D2H4</accession>
<keyword evidence="2" id="KW-1185">Reference proteome</keyword>
<gene>
    <name evidence="1" type="ORF">PBS001_LOCUS5575</name>
</gene>
<organism evidence="1 2">
    <name type="scientific">Peronospora belbahrii</name>
    <dbReference type="NCBI Taxonomy" id="622444"/>
    <lineage>
        <taxon>Eukaryota</taxon>
        <taxon>Sar</taxon>
        <taxon>Stramenopiles</taxon>
        <taxon>Oomycota</taxon>
        <taxon>Peronosporomycetes</taxon>
        <taxon>Peronosporales</taxon>
        <taxon>Peronosporaceae</taxon>
        <taxon>Peronospora</taxon>
    </lineage>
</organism>
<comment type="caution">
    <text evidence="1">The sequence shown here is derived from an EMBL/GenBank/DDBJ whole genome shotgun (WGS) entry which is preliminary data.</text>
</comment>
<dbReference type="EMBL" id="CAKLCB010000276">
    <property type="protein sequence ID" value="CAH0519033.1"/>
    <property type="molecule type" value="Genomic_DNA"/>
</dbReference>
<dbReference type="Proteomes" id="UP001158986">
    <property type="component" value="Unassembled WGS sequence"/>
</dbReference>
<reference evidence="1 2" key="1">
    <citation type="submission" date="2021-11" db="EMBL/GenBank/DDBJ databases">
        <authorList>
            <person name="Islam A."/>
            <person name="Islam S."/>
            <person name="Flora M.S."/>
            <person name="Rahman M."/>
            <person name="Ziaur R.M."/>
            <person name="Epstein J.H."/>
            <person name="Hassan M."/>
            <person name="Klassen M."/>
            <person name="Woodard K."/>
            <person name="Webb A."/>
            <person name="Webby R.J."/>
            <person name="El Zowalaty M.E."/>
        </authorList>
    </citation>
    <scope>NUCLEOTIDE SEQUENCE [LARGE SCALE GENOMIC DNA]</scope>
    <source>
        <strain evidence="1">Pbs1</strain>
    </source>
</reference>
<evidence type="ECO:0000313" key="1">
    <source>
        <dbReference type="EMBL" id="CAH0519033.1"/>
    </source>
</evidence>
<evidence type="ECO:0000313" key="2">
    <source>
        <dbReference type="Proteomes" id="UP001158986"/>
    </source>
</evidence>
<protein>
    <submittedName>
        <fullName evidence="1">Uncharacterized protein</fullName>
    </submittedName>
</protein>
<sequence length="110" mass="12561">MKALVLTSVMVVARHYEAIGGLEHVEKSISEYIDYSHHWTMARAAAMGHIELLRRLHANGETTNTSSCYVTLNKAMEIEAQSGYLEIVQFLHVSYPQRWQDMVSRSCSFK</sequence>
<proteinExistence type="predicted"/>
<name>A0ABN8D2H4_9STRA</name>